<dbReference type="EMBL" id="BJYI01000010">
    <property type="protein sequence ID" value="GEN72870.1"/>
    <property type="molecule type" value="Genomic_DNA"/>
</dbReference>
<dbReference type="OrthoDB" id="581140at2"/>
<reference evidence="1 2" key="1">
    <citation type="submission" date="2019-07" db="EMBL/GenBank/DDBJ databases">
        <title>Whole genome shotgun sequence of Chryseobacterium lathyri NBRC 105250.</title>
        <authorList>
            <person name="Hosoyama A."/>
            <person name="Uohara A."/>
            <person name="Ohji S."/>
            <person name="Ichikawa N."/>
        </authorList>
    </citation>
    <scope>NUCLEOTIDE SEQUENCE [LARGE SCALE GENOMIC DNA]</scope>
    <source>
        <strain evidence="1 2">NBRC 105250</strain>
    </source>
</reference>
<proteinExistence type="predicted"/>
<evidence type="ECO:0000313" key="1">
    <source>
        <dbReference type="EMBL" id="GEN72870.1"/>
    </source>
</evidence>
<dbReference type="AlphaFoldDB" id="A0A511YCE5"/>
<gene>
    <name evidence="1" type="ORF">CLA01_29420</name>
</gene>
<dbReference type="Proteomes" id="UP000321150">
    <property type="component" value="Unassembled WGS sequence"/>
</dbReference>
<accession>A0A511YCE5</accession>
<organism evidence="1 2">
    <name type="scientific">Chryseobacterium lathyri</name>
    <dbReference type="NCBI Taxonomy" id="395933"/>
    <lineage>
        <taxon>Bacteria</taxon>
        <taxon>Pseudomonadati</taxon>
        <taxon>Bacteroidota</taxon>
        <taxon>Flavobacteriia</taxon>
        <taxon>Flavobacteriales</taxon>
        <taxon>Weeksellaceae</taxon>
        <taxon>Chryseobacterium group</taxon>
        <taxon>Chryseobacterium</taxon>
    </lineage>
</organism>
<comment type="caution">
    <text evidence="1">The sequence shown here is derived from an EMBL/GenBank/DDBJ whole genome shotgun (WGS) entry which is preliminary data.</text>
</comment>
<sequence length="386" mass="40321">MRKIFISTAIFTVSLISAQHVGINTVSPDASSVLDVVSSNKGFLAPRINLTSSTMDLDGALGQAAGLLVYNSGTTLSKGYYFWNGSEWRIIDNSTSVAPSVSNIDCTTAILSPSMYTTGVPFTGILKVSYVGGNGGAYPGGSPVTVNGLSFQLQAGKLAIGAGELIFIVSGTPTITSPTTTTIPINSTTVPFYTGSCNATVGGQDIAEIKIAATIGPLKLTNDPSTGYDRILTSPDGKFSVRVVVSNTPPNNGFDLADLQIRSNTGTPTIMWNGATEYVTNGQIVYGNNGMTFPAQGVWYGNGGGSGTSMGGAITDAWGDPDIYFGSPEYRRYTWTTTSASDQTMYILTFMMGAANFGPANATNCPGGTCTTTKAFLRIEQVRSTN</sequence>
<name>A0A511YCE5_9FLAO</name>
<evidence type="ECO:0000313" key="2">
    <source>
        <dbReference type="Proteomes" id="UP000321150"/>
    </source>
</evidence>
<protein>
    <submittedName>
        <fullName evidence="1">Uncharacterized protein</fullName>
    </submittedName>
</protein>
<dbReference type="RefSeq" id="WP_111961058.1">
    <property type="nucleotide sequence ID" value="NZ_BJYI01000010.1"/>
</dbReference>